<dbReference type="OrthoDB" id="9813518at2"/>
<name>A0A5C6BRQ2_9PLAN</name>
<keyword evidence="1" id="KW-1133">Transmembrane helix</keyword>
<keyword evidence="1" id="KW-0472">Membrane</keyword>
<gene>
    <name evidence="3" type="ORF">CA54_27480</name>
</gene>
<dbReference type="Proteomes" id="UP000320735">
    <property type="component" value="Unassembled WGS sequence"/>
</dbReference>
<feature type="transmembrane region" description="Helical" evidence="1">
    <location>
        <begin position="99"/>
        <end position="120"/>
    </location>
</feature>
<dbReference type="SUPFAM" id="SSF81324">
    <property type="entry name" value="Voltage-gated potassium channels"/>
    <property type="match status" value="1"/>
</dbReference>
<protein>
    <submittedName>
        <fullName evidence="3">Ion channel</fullName>
    </submittedName>
</protein>
<proteinExistence type="predicted"/>
<evidence type="ECO:0000313" key="3">
    <source>
        <dbReference type="EMBL" id="TWU13906.1"/>
    </source>
</evidence>
<keyword evidence="4" id="KW-1185">Reference proteome</keyword>
<feature type="transmembrane region" description="Helical" evidence="1">
    <location>
        <begin position="132"/>
        <end position="154"/>
    </location>
</feature>
<reference evidence="3 4" key="1">
    <citation type="submission" date="2019-02" db="EMBL/GenBank/DDBJ databases">
        <title>Deep-cultivation of Planctomycetes and their phenomic and genomic characterization uncovers novel biology.</title>
        <authorList>
            <person name="Wiegand S."/>
            <person name="Jogler M."/>
            <person name="Boedeker C."/>
            <person name="Pinto D."/>
            <person name="Vollmers J."/>
            <person name="Rivas-Marin E."/>
            <person name="Kohn T."/>
            <person name="Peeters S.H."/>
            <person name="Heuer A."/>
            <person name="Rast P."/>
            <person name="Oberbeckmann S."/>
            <person name="Bunk B."/>
            <person name="Jeske O."/>
            <person name="Meyerdierks A."/>
            <person name="Storesund J.E."/>
            <person name="Kallscheuer N."/>
            <person name="Luecker S."/>
            <person name="Lage O.M."/>
            <person name="Pohl T."/>
            <person name="Merkel B.J."/>
            <person name="Hornburger P."/>
            <person name="Mueller R.-W."/>
            <person name="Bruemmer F."/>
            <person name="Labrenz M."/>
            <person name="Spormann A.M."/>
            <person name="Op Den Camp H."/>
            <person name="Overmann J."/>
            <person name="Amann R."/>
            <person name="Jetten M.S.M."/>
            <person name="Mascher T."/>
            <person name="Medema M.H."/>
            <person name="Devos D.P."/>
            <person name="Kaster A.-K."/>
            <person name="Ovreas L."/>
            <person name="Rohde M."/>
            <person name="Galperin M.Y."/>
            <person name="Jogler C."/>
        </authorList>
    </citation>
    <scope>NUCLEOTIDE SEQUENCE [LARGE SCALE GENOMIC DNA]</scope>
    <source>
        <strain evidence="3 4">CA54</strain>
    </source>
</reference>
<dbReference type="Gene3D" id="1.10.287.70">
    <property type="match status" value="1"/>
</dbReference>
<sequence>MQDLSFNNLLRTAQRGRFQTLFVSLILFALMTPFVKHSSFEGVLFYGLLTLSLAAAVLAVSDQRSLAYVASALLGIAFMSITWATFIESSLISNVAANTIADGAAFIAFAFTATLILKTVVKPGPVTTEKIFAAVCVYLVSGIAWGLLYVLVYLNDPSSFMFSYGEPWRENAPNETSSVFSVFCYFSFVTMTTLGYGDISPTSDISRTLAWLQAVLGQLYIAILIARLVGMHAQTEHEQLQIDQPTKK</sequence>
<dbReference type="Pfam" id="PF07885">
    <property type="entry name" value="Ion_trans_2"/>
    <property type="match status" value="1"/>
</dbReference>
<feature type="transmembrane region" description="Helical" evidence="1">
    <location>
        <begin position="209"/>
        <end position="230"/>
    </location>
</feature>
<organism evidence="3 4">
    <name type="scientific">Symmachiella macrocystis</name>
    <dbReference type="NCBI Taxonomy" id="2527985"/>
    <lineage>
        <taxon>Bacteria</taxon>
        <taxon>Pseudomonadati</taxon>
        <taxon>Planctomycetota</taxon>
        <taxon>Planctomycetia</taxon>
        <taxon>Planctomycetales</taxon>
        <taxon>Planctomycetaceae</taxon>
        <taxon>Symmachiella</taxon>
    </lineage>
</organism>
<feature type="domain" description="Potassium channel" evidence="2">
    <location>
        <begin position="159"/>
        <end position="229"/>
    </location>
</feature>
<feature type="transmembrane region" description="Helical" evidence="1">
    <location>
        <begin position="43"/>
        <end position="60"/>
    </location>
</feature>
<feature type="transmembrane region" description="Helical" evidence="1">
    <location>
        <begin position="178"/>
        <end position="197"/>
    </location>
</feature>
<dbReference type="InterPro" id="IPR013099">
    <property type="entry name" value="K_chnl_dom"/>
</dbReference>
<comment type="caution">
    <text evidence="3">The sequence shown here is derived from an EMBL/GenBank/DDBJ whole genome shotgun (WGS) entry which is preliminary data.</text>
</comment>
<evidence type="ECO:0000313" key="4">
    <source>
        <dbReference type="Proteomes" id="UP000320735"/>
    </source>
</evidence>
<dbReference type="EMBL" id="SJPP01000001">
    <property type="protein sequence ID" value="TWU13906.1"/>
    <property type="molecule type" value="Genomic_DNA"/>
</dbReference>
<dbReference type="AlphaFoldDB" id="A0A5C6BRQ2"/>
<feature type="transmembrane region" description="Helical" evidence="1">
    <location>
        <begin position="20"/>
        <end position="37"/>
    </location>
</feature>
<keyword evidence="1" id="KW-0812">Transmembrane</keyword>
<feature type="transmembrane region" description="Helical" evidence="1">
    <location>
        <begin position="67"/>
        <end position="87"/>
    </location>
</feature>
<evidence type="ECO:0000259" key="2">
    <source>
        <dbReference type="Pfam" id="PF07885"/>
    </source>
</evidence>
<evidence type="ECO:0000256" key="1">
    <source>
        <dbReference type="SAM" id="Phobius"/>
    </source>
</evidence>
<accession>A0A5C6BRQ2</accession>